<gene>
    <name evidence="9" type="ORF">JHL18_04210</name>
</gene>
<dbReference type="InterPro" id="IPR000743">
    <property type="entry name" value="Glyco_hydro_28"/>
</dbReference>
<dbReference type="Proteomes" id="UP000596739">
    <property type="component" value="Unassembled WGS sequence"/>
</dbReference>
<dbReference type="InterPro" id="IPR012334">
    <property type="entry name" value="Pectin_lyas_fold"/>
</dbReference>
<evidence type="ECO:0000256" key="7">
    <source>
        <dbReference type="RuleBase" id="RU361169"/>
    </source>
</evidence>
<dbReference type="SUPFAM" id="SSF51126">
    <property type="entry name" value="Pectin lyase-like"/>
    <property type="match status" value="1"/>
</dbReference>
<dbReference type="Gene3D" id="2.160.20.10">
    <property type="entry name" value="Single-stranded right-handed beta-helix, Pectin lyase-like"/>
    <property type="match status" value="1"/>
</dbReference>
<evidence type="ECO:0000256" key="5">
    <source>
        <dbReference type="ARBA" id="ARBA00023180"/>
    </source>
</evidence>
<dbReference type="RefSeq" id="WP_200266445.1">
    <property type="nucleotide sequence ID" value="NZ_JAENHN010000010.1"/>
</dbReference>
<protein>
    <submittedName>
        <fullName evidence="9">Carbohydrate-binding protein</fullName>
    </submittedName>
</protein>
<dbReference type="SMART" id="SM00710">
    <property type="entry name" value="PbH1"/>
    <property type="match status" value="5"/>
</dbReference>
<dbReference type="PANTHER" id="PTHR31736:SF19">
    <property type="entry name" value="PECTIN LYASE SUPERFAMILY PROTEIN-RELATED"/>
    <property type="match status" value="1"/>
</dbReference>
<evidence type="ECO:0000313" key="9">
    <source>
        <dbReference type="EMBL" id="MBK1809843.1"/>
    </source>
</evidence>
<dbReference type="PROSITE" id="PS51175">
    <property type="entry name" value="CBM6"/>
    <property type="match status" value="1"/>
</dbReference>
<keyword evidence="10" id="KW-1185">Reference proteome</keyword>
<accession>A0ABS1EKE1</accession>
<keyword evidence="3 7" id="KW-0378">Hydrolase</keyword>
<comment type="similarity">
    <text evidence="1 7">Belongs to the glycosyl hydrolase 28 family.</text>
</comment>
<dbReference type="InterPro" id="IPR008979">
    <property type="entry name" value="Galactose-bd-like_sf"/>
</dbReference>
<sequence length="824" mass="88664">MFKLKKLLSLTLALIFILISGLLNPIKASAATVVSYSLPSIYSASSSYSLKAGGIDIPVVKYTDEYDYAEFSMAQTFSTIDVTAIGASTISTYNISPKKLGLTGTTSGGKLSFNVSSPQYLIVTINSLKKLIITVDPIETDKPASSGTGIFNVKTSPYNADSTGSAKTSQAIQNAINDASAYGTKMGNGAKGIVYIPAGIYKIGNLELKSNVAVYLEGGAVLRATDDPADYISHWYKTSQSRDVTWFIYTAENADNIKLYGRGTVDANGYYLANTKNLGTNLLVPVNCSNFTVDGITFRDAGSWGIITARSNDLTFKNFKIFNHLNTGEDDGIDICESQNVKVDNAIAISLDDSFSTKTWTIPDLFTNISVNWHGNPEPNDNITFNNCLAWTYCYGYKIGQGVRQNQTNITFQNSVVYDSSAGIGIDHKYGTAKIDTATFENIDIENVSNTNGDVASWCDLNINNGSGEGGGPITNVKVKNINVRNKGTKPGMIKGLSSSSSFNGITFDSIYMLGNPSPAVNLEAMNLTNIAYATGISVLPSQATSKIQAEYYNSKDGISLGACVDTDGGTFVSGKNGSWLEYNNVNFGSGVSSIALRYATQSSNSKIEVRLDSKTGPLIGTASTISTGSWNTYTTQYIPVSGVTGIHNLYLIMIRTADTNTVANFNWIDVRYPQSQTQISDSIIYECESLQVSTSTDDTFAAGADSGASNGLLGYCKFDAVNDYAQFIVNVAEAGTYNVKIQVKKHSSKGIGQLYIDGVKQGDQFDEYYNGNLFTEINLGNVTFNTAGNKVFKLVAVGKNVSNTATTDPYTLTADYFKLTEIR</sequence>
<dbReference type="Gene3D" id="2.60.120.260">
    <property type="entry name" value="Galactose-binding domain-like"/>
    <property type="match status" value="2"/>
</dbReference>
<name>A0ABS1EKE1_9CLOT</name>
<evidence type="ECO:0000256" key="4">
    <source>
        <dbReference type="ARBA" id="ARBA00023157"/>
    </source>
</evidence>
<dbReference type="SUPFAM" id="SSF49785">
    <property type="entry name" value="Galactose-binding domain-like"/>
    <property type="match status" value="2"/>
</dbReference>
<dbReference type="SMART" id="SM00606">
    <property type="entry name" value="CBD_IV"/>
    <property type="match status" value="1"/>
</dbReference>
<reference evidence="10" key="1">
    <citation type="submission" date="2021-01" db="EMBL/GenBank/DDBJ databases">
        <title>Genome public.</title>
        <authorList>
            <person name="Liu C."/>
            <person name="Sun Q."/>
        </authorList>
    </citation>
    <scope>NUCLEOTIDE SEQUENCE [LARGE SCALE GENOMIC DNA]</scope>
    <source>
        <strain evidence="10">YIM B02505</strain>
    </source>
</reference>
<evidence type="ECO:0000256" key="6">
    <source>
        <dbReference type="ARBA" id="ARBA00023295"/>
    </source>
</evidence>
<evidence type="ECO:0000313" key="10">
    <source>
        <dbReference type="Proteomes" id="UP000596739"/>
    </source>
</evidence>
<keyword evidence="4" id="KW-1015">Disulfide bond</keyword>
<dbReference type="EMBL" id="JAENHN010000010">
    <property type="protein sequence ID" value="MBK1809843.1"/>
    <property type="molecule type" value="Genomic_DNA"/>
</dbReference>
<evidence type="ECO:0000256" key="2">
    <source>
        <dbReference type="ARBA" id="ARBA00022729"/>
    </source>
</evidence>
<dbReference type="CDD" id="cd04084">
    <property type="entry name" value="CBM6_xylanase-like"/>
    <property type="match status" value="1"/>
</dbReference>
<comment type="caution">
    <text evidence="9">The sequence shown here is derived from an EMBL/GenBank/DDBJ whole genome shotgun (WGS) entry which is preliminary data.</text>
</comment>
<evidence type="ECO:0000259" key="8">
    <source>
        <dbReference type="PROSITE" id="PS51175"/>
    </source>
</evidence>
<dbReference type="InterPro" id="IPR006626">
    <property type="entry name" value="PbH1"/>
</dbReference>
<keyword evidence="6 7" id="KW-0326">Glycosidase</keyword>
<evidence type="ECO:0000256" key="1">
    <source>
        <dbReference type="ARBA" id="ARBA00008834"/>
    </source>
</evidence>
<dbReference type="InterPro" id="IPR005084">
    <property type="entry name" value="CBM6"/>
</dbReference>
<dbReference type="Pfam" id="PF03422">
    <property type="entry name" value="CBM_6"/>
    <property type="match status" value="1"/>
</dbReference>
<keyword evidence="2" id="KW-0732">Signal</keyword>
<keyword evidence="5" id="KW-0325">Glycoprotein</keyword>
<proteinExistence type="inferred from homology"/>
<dbReference type="Pfam" id="PF00295">
    <property type="entry name" value="Glyco_hydro_28"/>
    <property type="match status" value="1"/>
</dbReference>
<feature type="domain" description="CBM6" evidence="8">
    <location>
        <begin position="546"/>
        <end position="672"/>
    </location>
</feature>
<organism evidence="9 10">
    <name type="scientific">Clostridium yunnanense</name>
    <dbReference type="NCBI Taxonomy" id="2800325"/>
    <lineage>
        <taxon>Bacteria</taxon>
        <taxon>Bacillati</taxon>
        <taxon>Bacillota</taxon>
        <taxon>Clostridia</taxon>
        <taxon>Eubacteriales</taxon>
        <taxon>Clostridiaceae</taxon>
        <taxon>Clostridium</taxon>
    </lineage>
</organism>
<dbReference type="PANTHER" id="PTHR31736">
    <property type="match status" value="1"/>
</dbReference>
<dbReference type="InterPro" id="IPR011050">
    <property type="entry name" value="Pectin_lyase_fold/virulence"/>
</dbReference>
<dbReference type="InterPro" id="IPR006584">
    <property type="entry name" value="Cellulose-bd_IV"/>
</dbReference>
<evidence type="ECO:0000256" key="3">
    <source>
        <dbReference type="ARBA" id="ARBA00022801"/>
    </source>
</evidence>